<keyword evidence="2" id="KW-1185">Reference proteome</keyword>
<organism evidence="1 2">
    <name type="scientific">Paraglomus occultum</name>
    <dbReference type="NCBI Taxonomy" id="144539"/>
    <lineage>
        <taxon>Eukaryota</taxon>
        <taxon>Fungi</taxon>
        <taxon>Fungi incertae sedis</taxon>
        <taxon>Mucoromycota</taxon>
        <taxon>Glomeromycotina</taxon>
        <taxon>Glomeromycetes</taxon>
        <taxon>Paraglomerales</taxon>
        <taxon>Paraglomeraceae</taxon>
        <taxon>Paraglomus</taxon>
    </lineage>
</organism>
<dbReference type="OrthoDB" id="2436277at2759"/>
<accession>A0A9N9FK32</accession>
<reference evidence="1" key="1">
    <citation type="submission" date="2021-06" db="EMBL/GenBank/DDBJ databases">
        <authorList>
            <person name="Kallberg Y."/>
            <person name="Tangrot J."/>
            <person name="Rosling A."/>
        </authorList>
    </citation>
    <scope>NUCLEOTIDE SEQUENCE</scope>
    <source>
        <strain evidence="1">IA702</strain>
    </source>
</reference>
<gene>
    <name evidence="1" type="ORF">POCULU_LOCUS4476</name>
</gene>
<dbReference type="AlphaFoldDB" id="A0A9N9FK32"/>
<sequence>MARKLDNPEYCPINPVLPSYKPKINDEIQDLFDSVPITNNATSDYVGSKSHECNSPLWACPAIEHKVSDSSSNTIDEKALSLETSAHNQSAGLVQDRCYVDTTISEARTVEKKIPESLTPLSSEFLIKNESDIDALILLLQQKFNMSQERLEKWKNNILFEMRDNHNYWKKERESMDEVAFLKYKRNFEAKMKVPTTPYKKELKTRSLALIEYA</sequence>
<evidence type="ECO:0000313" key="2">
    <source>
        <dbReference type="Proteomes" id="UP000789572"/>
    </source>
</evidence>
<dbReference type="EMBL" id="CAJVPJ010000583">
    <property type="protein sequence ID" value="CAG8539745.1"/>
    <property type="molecule type" value="Genomic_DNA"/>
</dbReference>
<name>A0A9N9FK32_9GLOM</name>
<proteinExistence type="predicted"/>
<protein>
    <submittedName>
        <fullName evidence="1">8257_t:CDS:1</fullName>
    </submittedName>
</protein>
<comment type="caution">
    <text evidence="1">The sequence shown here is derived from an EMBL/GenBank/DDBJ whole genome shotgun (WGS) entry which is preliminary data.</text>
</comment>
<evidence type="ECO:0000313" key="1">
    <source>
        <dbReference type="EMBL" id="CAG8539745.1"/>
    </source>
</evidence>
<dbReference type="Proteomes" id="UP000789572">
    <property type="component" value="Unassembled WGS sequence"/>
</dbReference>